<feature type="non-terminal residue" evidence="2">
    <location>
        <position position="1"/>
    </location>
</feature>
<gene>
    <name evidence="2" type="ORF">ALC56_05158</name>
</gene>
<dbReference type="Proteomes" id="UP000078541">
    <property type="component" value="Unassembled WGS sequence"/>
</dbReference>
<protein>
    <submittedName>
        <fullName evidence="2">Uncharacterized protein</fullName>
    </submittedName>
</protein>
<reference evidence="2 3" key="1">
    <citation type="submission" date="2016-03" db="EMBL/GenBank/DDBJ databases">
        <title>Trachymyrmex septentrionalis WGS genome.</title>
        <authorList>
            <person name="Nygaard S."/>
            <person name="Hu H."/>
            <person name="Boomsma J."/>
            <person name="Zhang G."/>
        </authorList>
    </citation>
    <scope>NUCLEOTIDE SEQUENCE [LARGE SCALE GENOMIC DNA]</scope>
    <source>
        <strain evidence="2">Tsep2-gDNA-1</strain>
        <tissue evidence="2">Whole body</tissue>
    </source>
</reference>
<accession>A0A195FII7</accession>
<dbReference type="EMBL" id="KQ981523">
    <property type="protein sequence ID" value="KYN40213.1"/>
    <property type="molecule type" value="Genomic_DNA"/>
</dbReference>
<organism evidence="2 3">
    <name type="scientific">Trachymyrmex septentrionalis</name>
    <dbReference type="NCBI Taxonomy" id="34720"/>
    <lineage>
        <taxon>Eukaryota</taxon>
        <taxon>Metazoa</taxon>
        <taxon>Ecdysozoa</taxon>
        <taxon>Arthropoda</taxon>
        <taxon>Hexapoda</taxon>
        <taxon>Insecta</taxon>
        <taxon>Pterygota</taxon>
        <taxon>Neoptera</taxon>
        <taxon>Endopterygota</taxon>
        <taxon>Hymenoptera</taxon>
        <taxon>Apocrita</taxon>
        <taxon>Aculeata</taxon>
        <taxon>Formicoidea</taxon>
        <taxon>Formicidae</taxon>
        <taxon>Myrmicinae</taxon>
        <taxon>Trachymyrmex</taxon>
    </lineage>
</organism>
<proteinExistence type="predicted"/>
<name>A0A195FII7_9HYME</name>
<evidence type="ECO:0000313" key="2">
    <source>
        <dbReference type="EMBL" id="KYN40213.1"/>
    </source>
</evidence>
<evidence type="ECO:0000256" key="1">
    <source>
        <dbReference type="SAM" id="MobiDB-lite"/>
    </source>
</evidence>
<keyword evidence="3" id="KW-1185">Reference proteome</keyword>
<evidence type="ECO:0000313" key="3">
    <source>
        <dbReference type="Proteomes" id="UP000078541"/>
    </source>
</evidence>
<sequence length="95" mass="10422">RMKISVCKRGKDEAVQNDETNEERRPSRETYIFHGANETAQCGGMDAPSFSGLVGLVSVPTTAPSLWDDGTSGDQKVARWCRTLRELSCSRASVD</sequence>
<dbReference type="AlphaFoldDB" id="A0A195FII7"/>
<feature type="region of interest" description="Disordered" evidence="1">
    <location>
        <begin position="1"/>
        <end position="26"/>
    </location>
</feature>